<dbReference type="GO" id="GO:0046785">
    <property type="term" value="P:microtubule polymerization"/>
    <property type="evidence" value="ECO:0007669"/>
    <property type="project" value="InterPro"/>
</dbReference>
<feature type="compositionally biased region" description="Low complexity" evidence="2">
    <location>
        <begin position="100"/>
        <end position="120"/>
    </location>
</feature>
<comment type="caution">
    <text evidence="3">The sequence shown here is derived from an EMBL/GenBank/DDBJ whole genome shotgun (WGS) entry which is preliminary data.</text>
</comment>
<reference evidence="3" key="1">
    <citation type="submission" date="2021-09" db="EMBL/GenBank/DDBJ databases">
        <authorList>
            <consortium name="AG Swart"/>
            <person name="Singh M."/>
            <person name="Singh A."/>
            <person name="Seah K."/>
            <person name="Emmerich C."/>
        </authorList>
    </citation>
    <scope>NUCLEOTIDE SEQUENCE</scope>
    <source>
        <strain evidence="3">ATCC30299</strain>
    </source>
</reference>
<sequence length="378" mass="42768">MNARRALPNTQQFKAPPKQPARGPGPVKQQGKAPAPQQPKVLPPPPPVIIRENFIEKKKKEIAQLKTELSALQDQKTKIPPPASLRVKEYAPQAGSPLASPRTLSLPESSSRPSSRMSRNSKSSIMIAEIGLETFTQLRSIFIRYSSLLHWNQTFFDQSLFRLMCTELNLINSESFTMNTAELLFHRLSQGKQVNFEKFVEIMTEVADIIHKDKENALGILASSLRVPQQRMDQIDLGIPNWKSSLMRSEEMMLIAKYKKALIDCFNIYSNQKCSNPLRIYVHEVIQLGSDLKMIPGLLSNHEAAKIFRLVMNPECLNDSLMYSEFEECIAFIAMFGYAREGIQNTTEALGKMLSYLSSSSTLVKDRKLDGSRFKTKN</sequence>
<dbReference type="Proteomes" id="UP001162131">
    <property type="component" value="Unassembled WGS sequence"/>
</dbReference>
<feature type="compositionally biased region" description="Low complexity" evidence="2">
    <location>
        <begin position="26"/>
        <end position="40"/>
    </location>
</feature>
<proteinExistence type="inferred from homology"/>
<dbReference type="InterPro" id="IPR008907">
    <property type="entry name" value="TPP/p25"/>
</dbReference>
<dbReference type="EMBL" id="CAJZBQ010000018">
    <property type="protein sequence ID" value="CAG9317238.1"/>
    <property type="molecule type" value="Genomic_DNA"/>
</dbReference>
<comment type="similarity">
    <text evidence="1">Belongs to the TPPP family.</text>
</comment>
<evidence type="ECO:0000256" key="1">
    <source>
        <dbReference type="ARBA" id="ARBA00010994"/>
    </source>
</evidence>
<feature type="region of interest" description="Disordered" evidence="2">
    <location>
        <begin position="1"/>
        <end position="48"/>
    </location>
</feature>
<dbReference type="GO" id="GO:0015631">
    <property type="term" value="F:tubulin binding"/>
    <property type="evidence" value="ECO:0007669"/>
    <property type="project" value="InterPro"/>
</dbReference>
<dbReference type="InterPro" id="IPR011992">
    <property type="entry name" value="EF-hand-dom_pair"/>
</dbReference>
<feature type="region of interest" description="Disordered" evidence="2">
    <location>
        <begin position="92"/>
        <end position="120"/>
    </location>
</feature>
<organism evidence="3 4">
    <name type="scientific">Blepharisma stoltei</name>
    <dbReference type="NCBI Taxonomy" id="1481888"/>
    <lineage>
        <taxon>Eukaryota</taxon>
        <taxon>Sar</taxon>
        <taxon>Alveolata</taxon>
        <taxon>Ciliophora</taxon>
        <taxon>Postciliodesmatophora</taxon>
        <taxon>Heterotrichea</taxon>
        <taxon>Heterotrichida</taxon>
        <taxon>Blepharismidae</taxon>
        <taxon>Blepharisma</taxon>
    </lineage>
</organism>
<dbReference type="Pfam" id="PF05517">
    <property type="entry name" value="p25-alpha"/>
    <property type="match status" value="1"/>
</dbReference>
<keyword evidence="4" id="KW-1185">Reference proteome</keyword>
<dbReference type="AlphaFoldDB" id="A0AAU9IRX0"/>
<evidence type="ECO:0000313" key="4">
    <source>
        <dbReference type="Proteomes" id="UP001162131"/>
    </source>
</evidence>
<accession>A0AAU9IRX0</accession>
<dbReference type="Gene3D" id="1.10.238.10">
    <property type="entry name" value="EF-hand"/>
    <property type="match status" value="1"/>
</dbReference>
<gene>
    <name evidence="3" type="ORF">BSTOLATCC_MIC18492</name>
</gene>
<evidence type="ECO:0000313" key="3">
    <source>
        <dbReference type="EMBL" id="CAG9317238.1"/>
    </source>
</evidence>
<dbReference type="SUPFAM" id="SSF47473">
    <property type="entry name" value="EF-hand"/>
    <property type="match status" value="1"/>
</dbReference>
<protein>
    <submittedName>
        <fullName evidence="3">Uncharacterized protein</fullName>
    </submittedName>
</protein>
<name>A0AAU9IRX0_9CILI</name>
<evidence type="ECO:0000256" key="2">
    <source>
        <dbReference type="SAM" id="MobiDB-lite"/>
    </source>
</evidence>